<keyword evidence="7 15" id="KW-0963">Cytoplasm</keyword>
<dbReference type="STRING" id="907348.TresaDRAFT_2605"/>
<dbReference type="PIRSF" id="PIRSF000386">
    <property type="entry name" value="tRNA_mtase"/>
    <property type="match status" value="1"/>
</dbReference>
<dbReference type="InterPro" id="IPR023148">
    <property type="entry name" value="tRNA_m1G_MeTrfase_C_sf"/>
</dbReference>
<evidence type="ECO:0000256" key="5">
    <source>
        <dbReference type="ARBA" id="ARBA00012807"/>
    </source>
</evidence>
<dbReference type="InterPro" id="IPR029028">
    <property type="entry name" value="Alpha/beta_knot_MTases"/>
</dbReference>
<dbReference type="HAMAP" id="MF_00605">
    <property type="entry name" value="TrmD"/>
    <property type="match status" value="1"/>
</dbReference>
<dbReference type="FunFam" id="3.40.1280.10:FF:000001">
    <property type="entry name" value="tRNA (guanine-N(1)-)-methyltransferase"/>
    <property type="match status" value="1"/>
</dbReference>
<keyword evidence="11 15" id="KW-0819">tRNA processing</keyword>
<dbReference type="PATRIC" id="fig|907348.3.peg.274"/>
<evidence type="ECO:0000313" key="20">
    <source>
        <dbReference type="Proteomes" id="UP000003571"/>
    </source>
</evidence>
<dbReference type="eggNOG" id="COG0336">
    <property type="taxonomic scope" value="Bacteria"/>
</dbReference>
<sequence>MKFTVLTLFPEIPRAFFETSIMAKAVERGIIAYDLVNIRDFAFDKHKTCDDKPYGGGAGQLLMAEPLGRALDSVKAYKKHVIFVTPSGKPFSQAKAQELSRKDEIVLVCGRYEGIDQRIIDLYVDDEISIGDYVMSSGELAATVIVDSVYRLVNDVITPESLDEESYSDGLLEYPQYTHPSVYKGMEVPAVLTGGNHELIRKWRLKKRLEKTLANRPDLIAKARLLGQLTAEAERMIEEITEQFSVKKLPEKIRRKRSWLKKPD</sequence>
<reference evidence="19 20" key="1">
    <citation type="submission" date="2011-09" db="EMBL/GenBank/DDBJ databases">
        <title>The draft genome of Treponema saccharophilum DSM 2985.</title>
        <authorList>
            <consortium name="US DOE Joint Genome Institute (JGI-PGF)"/>
            <person name="Lucas S."/>
            <person name="Copeland A."/>
            <person name="Lapidus A."/>
            <person name="Glavina del Rio T."/>
            <person name="Dalin E."/>
            <person name="Tice H."/>
            <person name="Bruce D."/>
            <person name="Goodwin L."/>
            <person name="Pitluck S."/>
            <person name="Peters L."/>
            <person name="Kyrpides N."/>
            <person name="Mavromatis K."/>
            <person name="Ivanova N."/>
            <person name="Markowitz V."/>
            <person name="Cheng J.-F."/>
            <person name="Hugenholtz P."/>
            <person name="Woyke T."/>
            <person name="Wu D."/>
            <person name="Gronow S."/>
            <person name="Wellnitz S."/>
            <person name="Brambilla E."/>
            <person name="Klenk H.-P."/>
            <person name="Eisen J.A."/>
        </authorList>
    </citation>
    <scope>NUCLEOTIDE SEQUENCE [LARGE SCALE GENOMIC DNA]</scope>
    <source>
        <strain evidence="19 20">DSM 2985</strain>
    </source>
</reference>
<dbReference type="AlphaFoldDB" id="H7EHK6"/>
<evidence type="ECO:0000256" key="6">
    <source>
        <dbReference type="ARBA" id="ARBA00014679"/>
    </source>
</evidence>
<dbReference type="GO" id="GO:0052906">
    <property type="term" value="F:tRNA (guanine(37)-N1)-methyltransferase activity"/>
    <property type="evidence" value="ECO:0007669"/>
    <property type="project" value="UniProtKB-UniRule"/>
</dbReference>
<comment type="caution">
    <text evidence="19">The sequence shown here is derived from an EMBL/GenBank/DDBJ whole genome shotgun (WGS) entry which is preliminary data.</text>
</comment>
<evidence type="ECO:0000256" key="3">
    <source>
        <dbReference type="ARBA" id="ARBA00007630"/>
    </source>
</evidence>
<evidence type="ECO:0000256" key="1">
    <source>
        <dbReference type="ARBA" id="ARBA00002634"/>
    </source>
</evidence>
<evidence type="ECO:0000256" key="4">
    <source>
        <dbReference type="ARBA" id="ARBA00011738"/>
    </source>
</evidence>
<keyword evidence="9 15" id="KW-0808">Transferase</keyword>
<dbReference type="CDD" id="cd18080">
    <property type="entry name" value="TrmD-like"/>
    <property type="match status" value="1"/>
</dbReference>
<dbReference type="OrthoDB" id="9807416at2"/>
<evidence type="ECO:0000256" key="2">
    <source>
        <dbReference type="ARBA" id="ARBA00004496"/>
    </source>
</evidence>
<dbReference type="NCBIfam" id="NF000648">
    <property type="entry name" value="PRK00026.1"/>
    <property type="match status" value="1"/>
</dbReference>
<comment type="catalytic activity">
    <reaction evidence="14 15 17">
        <text>guanosine(37) in tRNA + S-adenosyl-L-methionine = N(1)-methylguanosine(37) in tRNA + S-adenosyl-L-homocysteine + H(+)</text>
        <dbReference type="Rhea" id="RHEA:36899"/>
        <dbReference type="Rhea" id="RHEA-COMP:10145"/>
        <dbReference type="Rhea" id="RHEA-COMP:10147"/>
        <dbReference type="ChEBI" id="CHEBI:15378"/>
        <dbReference type="ChEBI" id="CHEBI:57856"/>
        <dbReference type="ChEBI" id="CHEBI:59789"/>
        <dbReference type="ChEBI" id="CHEBI:73542"/>
        <dbReference type="ChEBI" id="CHEBI:74269"/>
        <dbReference type="EC" id="2.1.1.228"/>
    </reaction>
</comment>
<dbReference type="EC" id="2.1.1.228" evidence="5 15"/>
<comment type="subcellular location">
    <subcellularLocation>
        <location evidence="2 15 17">Cytoplasm</location>
    </subcellularLocation>
</comment>
<feature type="binding site" evidence="15 16">
    <location>
        <begin position="130"/>
        <end position="135"/>
    </location>
    <ligand>
        <name>S-adenosyl-L-methionine</name>
        <dbReference type="ChEBI" id="CHEBI:59789"/>
    </ligand>
</feature>
<keyword evidence="8 15" id="KW-0489">Methyltransferase</keyword>
<dbReference type="NCBIfam" id="TIGR00088">
    <property type="entry name" value="trmD"/>
    <property type="match status" value="1"/>
</dbReference>
<evidence type="ECO:0000256" key="9">
    <source>
        <dbReference type="ARBA" id="ARBA00022679"/>
    </source>
</evidence>
<dbReference type="RefSeq" id="WP_002702157.1">
    <property type="nucleotide sequence ID" value="NZ_AGRW01000028.1"/>
</dbReference>
<feature type="binding site" evidence="15 16">
    <location>
        <position position="110"/>
    </location>
    <ligand>
        <name>S-adenosyl-L-methionine</name>
        <dbReference type="ChEBI" id="CHEBI:59789"/>
    </ligand>
</feature>
<evidence type="ECO:0000256" key="10">
    <source>
        <dbReference type="ARBA" id="ARBA00022691"/>
    </source>
</evidence>
<evidence type="ECO:0000256" key="12">
    <source>
        <dbReference type="ARBA" id="ARBA00029736"/>
    </source>
</evidence>
<dbReference type="Gene3D" id="1.10.1270.20">
    <property type="entry name" value="tRNA(m1g37)methyltransferase, domain 2"/>
    <property type="match status" value="1"/>
</dbReference>
<dbReference type="InterPro" id="IPR016009">
    <property type="entry name" value="tRNA_MeTrfase_TRMD/TRM10"/>
</dbReference>
<dbReference type="GO" id="GO:0002939">
    <property type="term" value="P:tRNA N1-guanine methylation"/>
    <property type="evidence" value="ECO:0007669"/>
    <property type="project" value="TreeGrafter"/>
</dbReference>
<comment type="subunit">
    <text evidence="4 15 17">Homodimer.</text>
</comment>
<dbReference type="Gene3D" id="3.40.1280.10">
    <property type="match status" value="1"/>
</dbReference>
<protein>
    <recommendedName>
        <fullName evidence="6 15">tRNA (guanine-N(1)-)-methyltransferase</fullName>
        <ecNumber evidence="5 15">2.1.1.228</ecNumber>
    </recommendedName>
    <alternativeName>
        <fullName evidence="12 15">M1G-methyltransferase</fullName>
    </alternativeName>
    <alternativeName>
        <fullName evidence="13 15">tRNA [GM37] methyltransferase</fullName>
    </alternativeName>
</protein>
<dbReference type="EMBL" id="AGRW01000028">
    <property type="protein sequence ID" value="EIC02952.1"/>
    <property type="molecule type" value="Genomic_DNA"/>
</dbReference>
<proteinExistence type="inferred from homology"/>
<dbReference type="InterPro" id="IPR029026">
    <property type="entry name" value="tRNA_m1G_MTases_N"/>
</dbReference>
<evidence type="ECO:0000256" key="14">
    <source>
        <dbReference type="ARBA" id="ARBA00047783"/>
    </source>
</evidence>
<dbReference type="PANTHER" id="PTHR46417">
    <property type="entry name" value="TRNA (GUANINE-N(1)-)-METHYLTRANSFERASE"/>
    <property type="match status" value="1"/>
</dbReference>
<evidence type="ECO:0000256" key="8">
    <source>
        <dbReference type="ARBA" id="ARBA00022603"/>
    </source>
</evidence>
<keyword evidence="10 15" id="KW-0949">S-adenosyl-L-methionine</keyword>
<gene>
    <name evidence="15" type="primary">trmD</name>
    <name evidence="19" type="ORF">TresaDRAFT_2605</name>
</gene>
<dbReference type="Proteomes" id="UP000003571">
    <property type="component" value="Unassembled WGS sequence"/>
</dbReference>
<keyword evidence="20" id="KW-1185">Reference proteome</keyword>
<name>H7EHK6_9SPIR</name>
<dbReference type="SUPFAM" id="SSF75217">
    <property type="entry name" value="alpha/beta knot"/>
    <property type="match status" value="1"/>
</dbReference>
<accession>H7EHK6</accession>
<feature type="domain" description="tRNA methyltransferase TRMD/TRM10-type" evidence="18">
    <location>
        <begin position="1"/>
        <end position="221"/>
    </location>
</feature>
<dbReference type="Pfam" id="PF01746">
    <property type="entry name" value="tRNA_m1G_MT"/>
    <property type="match status" value="1"/>
</dbReference>
<evidence type="ECO:0000256" key="15">
    <source>
        <dbReference type="HAMAP-Rule" id="MF_00605"/>
    </source>
</evidence>
<evidence type="ECO:0000256" key="7">
    <source>
        <dbReference type="ARBA" id="ARBA00022490"/>
    </source>
</evidence>
<comment type="similarity">
    <text evidence="3 15 17">Belongs to the RNA methyltransferase TrmD family.</text>
</comment>
<evidence type="ECO:0000256" key="11">
    <source>
        <dbReference type="ARBA" id="ARBA00022694"/>
    </source>
</evidence>
<dbReference type="GO" id="GO:0005829">
    <property type="term" value="C:cytosol"/>
    <property type="evidence" value="ECO:0007669"/>
    <property type="project" value="TreeGrafter"/>
</dbReference>
<evidence type="ECO:0000256" key="13">
    <source>
        <dbReference type="ARBA" id="ARBA00033392"/>
    </source>
</evidence>
<organism evidence="19 20">
    <name type="scientific">Treponema saccharophilum DSM 2985</name>
    <dbReference type="NCBI Taxonomy" id="907348"/>
    <lineage>
        <taxon>Bacteria</taxon>
        <taxon>Pseudomonadati</taxon>
        <taxon>Spirochaetota</taxon>
        <taxon>Spirochaetia</taxon>
        <taxon>Spirochaetales</taxon>
        <taxon>Treponemataceae</taxon>
        <taxon>Treponema</taxon>
    </lineage>
</organism>
<evidence type="ECO:0000256" key="17">
    <source>
        <dbReference type="RuleBase" id="RU003464"/>
    </source>
</evidence>
<evidence type="ECO:0000256" key="16">
    <source>
        <dbReference type="PIRSR" id="PIRSR000386-1"/>
    </source>
</evidence>
<dbReference type="PANTHER" id="PTHR46417:SF1">
    <property type="entry name" value="TRNA (GUANINE-N(1)-)-METHYLTRANSFERASE"/>
    <property type="match status" value="1"/>
</dbReference>
<evidence type="ECO:0000259" key="18">
    <source>
        <dbReference type="Pfam" id="PF01746"/>
    </source>
</evidence>
<dbReference type="InterPro" id="IPR002649">
    <property type="entry name" value="tRNA_m1G_MeTrfase_TrmD"/>
</dbReference>
<comment type="function">
    <text evidence="1 15 17">Specifically methylates guanosine-37 in various tRNAs.</text>
</comment>
<dbReference type="FunFam" id="1.10.1270.20:FF:000001">
    <property type="entry name" value="tRNA (guanine-N(1)-)-methyltransferase"/>
    <property type="match status" value="1"/>
</dbReference>
<evidence type="ECO:0000313" key="19">
    <source>
        <dbReference type="EMBL" id="EIC02952.1"/>
    </source>
</evidence>